<sequence>MLPKEEIIHIAKLARLELTEQEIEKMQKDLSAILDYFHVLKKAKSDPNLRITSESTNVSSNATRKDLVVERPASLANNLVQAAPDKKDGYVKVKAIL</sequence>
<dbReference type="Proteomes" id="UP000178820">
    <property type="component" value="Unassembled WGS sequence"/>
</dbReference>
<dbReference type="Gene3D" id="1.10.20.60">
    <property type="entry name" value="Glu-tRNAGln amidotransferase C subunit, N-terminal domain"/>
    <property type="match status" value="1"/>
</dbReference>
<evidence type="ECO:0008006" key="3">
    <source>
        <dbReference type="Google" id="ProtNLM"/>
    </source>
</evidence>
<dbReference type="Pfam" id="PF02686">
    <property type="entry name" value="GatC"/>
    <property type="match status" value="1"/>
</dbReference>
<evidence type="ECO:0000313" key="1">
    <source>
        <dbReference type="EMBL" id="OGZ69712.1"/>
    </source>
</evidence>
<dbReference type="AlphaFoldDB" id="A0A1G2I4F6"/>
<proteinExistence type="predicted"/>
<evidence type="ECO:0000313" key="2">
    <source>
        <dbReference type="Proteomes" id="UP000178820"/>
    </source>
</evidence>
<dbReference type="SUPFAM" id="SSF141000">
    <property type="entry name" value="Glu-tRNAGln amidotransferase C subunit"/>
    <property type="match status" value="1"/>
</dbReference>
<gene>
    <name evidence="1" type="ORF">A3D44_00530</name>
</gene>
<comment type="caution">
    <text evidence="1">The sequence shown here is derived from an EMBL/GenBank/DDBJ whole genome shotgun (WGS) entry which is preliminary data.</text>
</comment>
<name>A0A1G2I4F6_9BACT</name>
<dbReference type="InterPro" id="IPR003837">
    <property type="entry name" value="GatC"/>
</dbReference>
<reference evidence="1 2" key="1">
    <citation type="journal article" date="2016" name="Nat. Commun.">
        <title>Thousands of microbial genomes shed light on interconnected biogeochemical processes in an aquifer system.</title>
        <authorList>
            <person name="Anantharaman K."/>
            <person name="Brown C.T."/>
            <person name="Hug L.A."/>
            <person name="Sharon I."/>
            <person name="Castelle C.J."/>
            <person name="Probst A.J."/>
            <person name="Thomas B.C."/>
            <person name="Singh A."/>
            <person name="Wilkins M.J."/>
            <person name="Karaoz U."/>
            <person name="Brodie E.L."/>
            <person name="Williams K.H."/>
            <person name="Hubbard S.S."/>
            <person name="Banfield J.F."/>
        </authorList>
    </citation>
    <scope>NUCLEOTIDE SEQUENCE [LARGE SCALE GENOMIC DNA]</scope>
</reference>
<accession>A0A1G2I4F6</accession>
<dbReference type="EMBL" id="MHOT01000005">
    <property type="protein sequence ID" value="OGZ69712.1"/>
    <property type="molecule type" value="Genomic_DNA"/>
</dbReference>
<organism evidence="1 2">
    <name type="scientific">Candidatus Staskawiczbacteria bacterium RIFCSPHIGHO2_02_FULL_42_22</name>
    <dbReference type="NCBI Taxonomy" id="1802207"/>
    <lineage>
        <taxon>Bacteria</taxon>
        <taxon>Candidatus Staskawicziibacteriota</taxon>
    </lineage>
</organism>
<dbReference type="STRING" id="1802207.A3D44_00530"/>
<dbReference type="NCBIfam" id="TIGR00135">
    <property type="entry name" value="gatC"/>
    <property type="match status" value="1"/>
</dbReference>
<dbReference type="GO" id="GO:0006450">
    <property type="term" value="P:regulation of translational fidelity"/>
    <property type="evidence" value="ECO:0007669"/>
    <property type="project" value="InterPro"/>
</dbReference>
<dbReference type="InterPro" id="IPR036113">
    <property type="entry name" value="Asp/Glu-ADT_sf_sub_c"/>
</dbReference>
<protein>
    <recommendedName>
        <fullName evidence="3">Asp/Glu-ADT subunit C</fullName>
    </recommendedName>
</protein>